<dbReference type="Proteomes" id="UP000299102">
    <property type="component" value="Unassembled WGS sequence"/>
</dbReference>
<feature type="transmembrane region" description="Helical" evidence="2">
    <location>
        <begin position="82"/>
        <end position="101"/>
    </location>
</feature>
<organism evidence="3 4">
    <name type="scientific">Eumeta variegata</name>
    <name type="common">Bagworm moth</name>
    <name type="synonym">Eumeta japonica</name>
    <dbReference type="NCBI Taxonomy" id="151549"/>
    <lineage>
        <taxon>Eukaryota</taxon>
        <taxon>Metazoa</taxon>
        <taxon>Ecdysozoa</taxon>
        <taxon>Arthropoda</taxon>
        <taxon>Hexapoda</taxon>
        <taxon>Insecta</taxon>
        <taxon>Pterygota</taxon>
        <taxon>Neoptera</taxon>
        <taxon>Endopterygota</taxon>
        <taxon>Lepidoptera</taxon>
        <taxon>Glossata</taxon>
        <taxon>Ditrysia</taxon>
        <taxon>Tineoidea</taxon>
        <taxon>Psychidae</taxon>
        <taxon>Oiketicinae</taxon>
        <taxon>Eumeta</taxon>
    </lineage>
</organism>
<evidence type="ECO:0000313" key="3">
    <source>
        <dbReference type="EMBL" id="GBP04565.1"/>
    </source>
</evidence>
<reference evidence="3 4" key="1">
    <citation type="journal article" date="2019" name="Commun. Biol.">
        <title>The bagworm genome reveals a unique fibroin gene that provides high tensile strength.</title>
        <authorList>
            <person name="Kono N."/>
            <person name="Nakamura H."/>
            <person name="Ohtoshi R."/>
            <person name="Tomita M."/>
            <person name="Numata K."/>
            <person name="Arakawa K."/>
        </authorList>
    </citation>
    <scope>NUCLEOTIDE SEQUENCE [LARGE SCALE GENOMIC DNA]</scope>
</reference>
<keyword evidence="2" id="KW-0812">Transmembrane</keyword>
<evidence type="ECO:0000256" key="2">
    <source>
        <dbReference type="SAM" id="Phobius"/>
    </source>
</evidence>
<keyword evidence="2" id="KW-0472">Membrane</keyword>
<feature type="region of interest" description="Disordered" evidence="1">
    <location>
        <begin position="167"/>
        <end position="220"/>
    </location>
</feature>
<dbReference type="AlphaFoldDB" id="A0A4C1SRE7"/>
<sequence>MTTAMTVAPASTISSNVTAQQTPYFHNQQPQQQHNAHTMPTHFMLDHNSNSICNNLNMSMNIINRKSYTCSRHRHNSQQHTLIMLISIRIKIIVFSIIIIITNINIPCSILLELVKALCSMRHSHRHISINIVRLYLHRRQLQCPVVNSALQIQLTDQMHLQNGIQPQHVHMQHKQLRQQQQQHHHHLQLQQQKQKQKQQHEQDLELEQTSSSDLHDNMFHWPTATSIVTS</sequence>
<dbReference type="EMBL" id="BGZK01007569">
    <property type="protein sequence ID" value="GBP04565.1"/>
    <property type="molecule type" value="Genomic_DNA"/>
</dbReference>
<protein>
    <submittedName>
        <fullName evidence="3">Uncharacterized protein</fullName>
    </submittedName>
</protein>
<dbReference type="OrthoDB" id="8067855at2759"/>
<feature type="compositionally biased region" description="Basic residues" evidence="1">
    <location>
        <begin position="171"/>
        <end position="188"/>
    </location>
</feature>
<comment type="caution">
    <text evidence="3">The sequence shown here is derived from an EMBL/GenBank/DDBJ whole genome shotgun (WGS) entry which is preliminary data.</text>
</comment>
<evidence type="ECO:0000313" key="4">
    <source>
        <dbReference type="Proteomes" id="UP000299102"/>
    </source>
</evidence>
<evidence type="ECO:0000256" key="1">
    <source>
        <dbReference type="SAM" id="MobiDB-lite"/>
    </source>
</evidence>
<keyword evidence="2" id="KW-1133">Transmembrane helix</keyword>
<keyword evidence="4" id="KW-1185">Reference proteome</keyword>
<name>A0A4C1SRE7_EUMVA</name>
<gene>
    <name evidence="3" type="ORF">EVAR_71971_1</name>
</gene>
<proteinExistence type="predicted"/>
<accession>A0A4C1SRE7</accession>